<keyword evidence="4" id="KW-1185">Reference proteome</keyword>
<evidence type="ECO:0000313" key="3">
    <source>
        <dbReference type="EMBL" id="EHO11918.1"/>
    </source>
</evidence>
<comment type="caution">
    <text evidence="3">The sequence shown here is derived from an EMBL/GenBank/DDBJ whole genome shotgun (WGS) entry which is preliminary data.</text>
</comment>
<dbReference type="EMBL" id="AGEC02000007">
    <property type="protein sequence ID" value="EHO11918.1"/>
    <property type="molecule type" value="Genomic_DNA"/>
</dbReference>
<dbReference type="Proteomes" id="UP000005402">
    <property type="component" value="Unassembled WGS sequence"/>
</dbReference>
<dbReference type="RefSeq" id="WP_006256872.1">
    <property type="nucleotide sequence ID" value="NZ_KE161015.1"/>
</dbReference>
<name>A0ABP2NEP7_9FLAO</name>
<dbReference type="InterPro" id="IPR049236">
    <property type="entry name" value="DUF6850"/>
</dbReference>
<feature type="chain" id="PRO_5047200352" description="DUF6850 domain-containing protein" evidence="1">
    <location>
        <begin position="23"/>
        <end position="518"/>
    </location>
</feature>
<proteinExistence type="predicted"/>
<reference evidence="3" key="1">
    <citation type="submission" date="2012-07" db="EMBL/GenBank/DDBJ databases">
        <title>The Genome Sequence of Myroides odoratimimus CCUG 10230.</title>
        <authorList>
            <consortium name="The Broad Institute Genome Sequencing Platform"/>
            <person name="Earl A."/>
            <person name="Ward D."/>
            <person name="Feldgarden M."/>
            <person name="Gevers D."/>
            <person name="Huys G."/>
            <person name="Walker B."/>
            <person name="Young S.K."/>
            <person name="Zeng Q."/>
            <person name="Gargeya S."/>
            <person name="Fitzgerald M."/>
            <person name="Haas B."/>
            <person name="Abouelleil A."/>
            <person name="Alvarado L."/>
            <person name="Arachchi H.M."/>
            <person name="Berlin A.M."/>
            <person name="Chapman S.B."/>
            <person name="Goldberg J."/>
            <person name="Griggs A."/>
            <person name="Gujja S."/>
            <person name="Hansen M."/>
            <person name="Howarth C."/>
            <person name="Imamovic A."/>
            <person name="Larimer J."/>
            <person name="McCowen C."/>
            <person name="Montmayeur A."/>
            <person name="Murphy C."/>
            <person name="Neiman D."/>
            <person name="Pearson M."/>
            <person name="Priest M."/>
            <person name="Roberts A."/>
            <person name="Saif S."/>
            <person name="Shea T."/>
            <person name="Sisk P."/>
            <person name="Sykes S."/>
            <person name="Wortman J."/>
            <person name="Nusbaum C."/>
            <person name="Birren B."/>
        </authorList>
    </citation>
    <scope>NUCLEOTIDE SEQUENCE [LARGE SCALE GENOMIC DNA]</scope>
    <source>
        <strain evidence="3">CCUG 10230</strain>
    </source>
</reference>
<dbReference type="Pfam" id="PF21012">
    <property type="entry name" value="DUF6850"/>
    <property type="match status" value="1"/>
</dbReference>
<evidence type="ECO:0000313" key="4">
    <source>
        <dbReference type="Proteomes" id="UP000005402"/>
    </source>
</evidence>
<keyword evidence="1" id="KW-0732">Signal</keyword>
<feature type="signal peptide" evidence="1">
    <location>
        <begin position="1"/>
        <end position="22"/>
    </location>
</feature>
<sequence length="518" mass="59837">MKNIVKQLVYSCIMILPSVLLAQDRQEIQPSLNQIKIFESLFVSQMHSSLLDKQEFKVYNDLNFLFDSQKGDFSRKQQGSQTTLYGVSSQGTKKWDKIYLKGNFNYNRIKQENVKFNASILDPFRGMPFIVADTNSSRWNKQQIDFNAQGVLKVSNKMSLGLFTGFEVYSGAKQRDIRSENYRYKLQINPSLSYHLTNNSSISAELNYVSFKEESSNSNTNTYIDQPYYELYGLGHHIKAIGSGRTTNYFGNTLGTGINYLYKQKGYWLLFYGKTDLQVEDVEISFSIPKKDGTVKSRENKLGVFLGNTMDRYQSKVQLEYSNTNRKAIEYISLYDSNIDNLGWDVKGQFVFSSYKMDRIDLGVDYLTKESTTGDFINWFTIKLSYLNQKDKYLATGSKFYNSSGVGEFKYQRNLSVLRKKGELIASMGLKYKHSFSSDYKYNGGYPSSLVVTELMQNELQYIDSSYWRIAPEIIYSLKLDKNTSSIFYLKASYNYLKTNNKKLNTYSGLQFNVGFTF</sequence>
<protein>
    <recommendedName>
        <fullName evidence="2">DUF6850 domain-containing protein</fullName>
    </recommendedName>
</protein>
<accession>A0ABP2NEP7</accession>
<gene>
    <name evidence="3" type="ORF">HMPREF9712_00165</name>
</gene>
<feature type="domain" description="DUF6850" evidence="2">
    <location>
        <begin position="55"/>
        <end position="518"/>
    </location>
</feature>
<organism evidence="3 4">
    <name type="scientific">Myroides odoratimimus CCUG 10230</name>
    <dbReference type="NCBI Taxonomy" id="883150"/>
    <lineage>
        <taxon>Bacteria</taxon>
        <taxon>Pseudomonadati</taxon>
        <taxon>Bacteroidota</taxon>
        <taxon>Flavobacteriia</taxon>
        <taxon>Flavobacteriales</taxon>
        <taxon>Flavobacteriaceae</taxon>
        <taxon>Myroides</taxon>
    </lineage>
</organism>
<evidence type="ECO:0000259" key="2">
    <source>
        <dbReference type="Pfam" id="PF21012"/>
    </source>
</evidence>
<evidence type="ECO:0000256" key="1">
    <source>
        <dbReference type="SAM" id="SignalP"/>
    </source>
</evidence>